<dbReference type="InterPro" id="IPR032710">
    <property type="entry name" value="NTF2-like_dom_sf"/>
</dbReference>
<dbReference type="RefSeq" id="XP_033582041.1">
    <property type="nucleotide sequence ID" value="XM_033714716.1"/>
</dbReference>
<dbReference type="GeneID" id="54455609"/>
<dbReference type="InterPro" id="IPR050977">
    <property type="entry name" value="Fungal_Meroterpenoid_Isomerase"/>
</dbReference>
<name>A0A6A6Z4A0_9PEZI</name>
<proteinExistence type="predicted"/>
<reference evidence="3" key="2">
    <citation type="submission" date="2020-04" db="EMBL/GenBank/DDBJ databases">
        <authorList>
            <consortium name="NCBI Genome Project"/>
        </authorList>
    </citation>
    <scope>NUCLEOTIDE SEQUENCE</scope>
    <source>
        <strain evidence="3">CBS 304.34</strain>
    </source>
</reference>
<dbReference type="PANTHER" id="PTHR39598:SF1">
    <property type="entry name" value="AUSTINOID BIOSYNTHESIS CLUSTERS PROTEIN F-RELATED"/>
    <property type="match status" value="1"/>
</dbReference>
<accession>A0A6A6Z4A0</accession>
<dbReference type="AlphaFoldDB" id="A0A6A6Z4A0"/>
<protein>
    <recommendedName>
        <fullName evidence="4">SnoaL-like domain-containing protein</fullName>
    </recommendedName>
</protein>
<dbReference type="Gene3D" id="3.10.450.50">
    <property type="match status" value="1"/>
</dbReference>
<evidence type="ECO:0000313" key="2">
    <source>
        <dbReference type="Proteomes" id="UP000504636"/>
    </source>
</evidence>
<dbReference type="OrthoDB" id="3758478at2759"/>
<reference evidence="1 3" key="1">
    <citation type="journal article" date="2020" name="Stud. Mycol.">
        <title>101 Dothideomycetes genomes: a test case for predicting lifestyles and emergence of pathogens.</title>
        <authorList>
            <person name="Haridas S."/>
            <person name="Albert R."/>
            <person name="Binder M."/>
            <person name="Bloem J."/>
            <person name="Labutti K."/>
            <person name="Salamov A."/>
            <person name="Andreopoulos B."/>
            <person name="Baker S."/>
            <person name="Barry K."/>
            <person name="Bills G."/>
            <person name="Bluhm B."/>
            <person name="Cannon C."/>
            <person name="Castanera R."/>
            <person name="Culley D."/>
            <person name="Daum C."/>
            <person name="Ezra D."/>
            <person name="Gonzalez J."/>
            <person name="Henrissat B."/>
            <person name="Kuo A."/>
            <person name="Liang C."/>
            <person name="Lipzen A."/>
            <person name="Lutzoni F."/>
            <person name="Magnuson J."/>
            <person name="Mondo S."/>
            <person name="Nolan M."/>
            <person name="Ohm R."/>
            <person name="Pangilinan J."/>
            <person name="Park H.-J."/>
            <person name="Ramirez L."/>
            <person name="Alfaro M."/>
            <person name="Sun H."/>
            <person name="Tritt A."/>
            <person name="Yoshinaga Y."/>
            <person name="Zwiers L.-H."/>
            <person name="Turgeon B."/>
            <person name="Goodwin S."/>
            <person name="Spatafora J."/>
            <person name="Crous P."/>
            <person name="Grigoriev I."/>
        </authorList>
    </citation>
    <scope>NUCLEOTIDE SEQUENCE</scope>
    <source>
        <strain evidence="1 3">CBS 304.34</strain>
    </source>
</reference>
<feature type="non-terminal residue" evidence="1">
    <location>
        <position position="1"/>
    </location>
</feature>
<evidence type="ECO:0000313" key="1">
    <source>
        <dbReference type="EMBL" id="KAF2815077.1"/>
    </source>
</evidence>
<evidence type="ECO:0008006" key="4">
    <source>
        <dbReference type="Google" id="ProtNLM"/>
    </source>
</evidence>
<sequence length="131" mass="14778">ITPQRITAHALVAAFNRMDNAAIMAVRAPHCLRTFHPKSLNLPPQDNAAYKRNLDSMASVFANFSLTVTDVVEDVVARKISMWLEARGDTAAGEYVNEYVWNMEFDEAGQQIVGWREFVDVGMARDFFPKL</sequence>
<dbReference type="Proteomes" id="UP000504636">
    <property type="component" value="Unplaced"/>
</dbReference>
<dbReference type="EMBL" id="MU003694">
    <property type="protein sequence ID" value="KAF2815077.1"/>
    <property type="molecule type" value="Genomic_DNA"/>
</dbReference>
<keyword evidence="2" id="KW-1185">Reference proteome</keyword>
<gene>
    <name evidence="1 3" type="ORF">BDZ99DRAFT_363536</name>
</gene>
<organism evidence="1">
    <name type="scientific">Mytilinidion resinicola</name>
    <dbReference type="NCBI Taxonomy" id="574789"/>
    <lineage>
        <taxon>Eukaryota</taxon>
        <taxon>Fungi</taxon>
        <taxon>Dikarya</taxon>
        <taxon>Ascomycota</taxon>
        <taxon>Pezizomycotina</taxon>
        <taxon>Dothideomycetes</taxon>
        <taxon>Pleosporomycetidae</taxon>
        <taxon>Mytilinidiales</taxon>
        <taxon>Mytilinidiaceae</taxon>
        <taxon>Mytilinidion</taxon>
    </lineage>
</organism>
<feature type="non-terminal residue" evidence="1">
    <location>
        <position position="131"/>
    </location>
</feature>
<dbReference type="SUPFAM" id="SSF54427">
    <property type="entry name" value="NTF2-like"/>
    <property type="match status" value="1"/>
</dbReference>
<evidence type="ECO:0000313" key="3">
    <source>
        <dbReference type="RefSeq" id="XP_033582041.1"/>
    </source>
</evidence>
<reference evidence="3" key="3">
    <citation type="submission" date="2025-04" db="UniProtKB">
        <authorList>
            <consortium name="RefSeq"/>
        </authorList>
    </citation>
    <scope>IDENTIFICATION</scope>
    <source>
        <strain evidence="3">CBS 304.34</strain>
    </source>
</reference>
<dbReference type="PANTHER" id="PTHR39598">
    <property type="entry name" value="AUSTINOL SYNTHESIS PROTEIN F-RELATED"/>
    <property type="match status" value="1"/>
</dbReference>